<name>A0A8J7PB77_9BACT</name>
<dbReference type="AlphaFoldDB" id="A0A8J7PB77"/>
<dbReference type="SUPFAM" id="SSF52499">
    <property type="entry name" value="Isochorismatase-like hydrolases"/>
    <property type="match status" value="1"/>
</dbReference>
<dbReference type="EMBL" id="JAFLCK010000018">
    <property type="protein sequence ID" value="MBN8661282.1"/>
    <property type="molecule type" value="Genomic_DNA"/>
</dbReference>
<protein>
    <submittedName>
        <fullName evidence="1">Uncharacterized protein</fullName>
    </submittedName>
</protein>
<reference evidence="1" key="1">
    <citation type="submission" date="2021-02" db="EMBL/GenBank/DDBJ databases">
        <title>Genome-Resolved Metagenomics of a Microbial Community Performing Photosynthetic Biological Nutrient Removal.</title>
        <authorList>
            <person name="Mcdaniel E.A."/>
        </authorList>
    </citation>
    <scope>NUCLEOTIDE SEQUENCE</scope>
    <source>
        <strain evidence="1">UWPOB_OBS1</strain>
    </source>
</reference>
<dbReference type="Proteomes" id="UP000664277">
    <property type="component" value="Unassembled WGS sequence"/>
</dbReference>
<evidence type="ECO:0000313" key="1">
    <source>
        <dbReference type="EMBL" id="MBN8661282.1"/>
    </source>
</evidence>
<dbReference type="Gene3D" id="3.40.50.850">
    <property type="entry name" value="Isochorismatase-like"/>
    <property type="match status" value="1"/>
</dbReference>
<dbReference type="InterPro" id="IPR036380">
    <property type="entry name" value="Isochorismatase-like_sf"/>
</dbReference>
<sequence>MQLMEFGIFLTTNRKKIMNKEMHQAEQGGLSLTPVIVEAQAVETILVVIDMQPGYPAALDAVTQWFVKQEIQKQMEQNLPVILVEFDAHEMGETLQSLRDLLAGYKRLKVVSKSQNDGSTEVIAACRILTGYDTPFRLRVCGVNSDACVLETVQGLSEKLPLTSIVVPQDACNCLTGKENDVWVEDFPALLNVVVELHARGS</sequence>
<organism evidence="1 2">
    <name type="scientific">Candidatus Obscuribacter phosphatis</name>
    <dbReference type="NCBI Taxonomy" id="1906157"/>
    <lineage>
        <taxon>Bacteria</taxon>
        <taxon>Bacillati</taxon>
        <taxon>Candidatus Melainabacteria</taxon>
        <taxon>Candidatus Obscuribacterales</taxon>
        <taxon>Candidatus Obscuribacteraceae</taxon>
        <taxon>Candidatus Obscuribacter</taxon>
    </lineage>
</organism>
<proteinExistence type="predicted"/>
<gene>
    <name evidence="1" type="ORF">J0M35_13020</name>
</gene>
<comment type="caution">
    <text evidence="1">The sequence shown here is derived from an EMBL/GenBank/DDBJ whole genome shotgun (WGS) entry which is preliminary data.</text>
</comment>
<accession>A0A8J7PB77</accession>
<evidence type="ECO:0000313" key="2">
    <source>
        <dbReference type="Proteomes" id="UP000664277"/>
    </source>
</evidence>